<keyword evidence="1" id="KW-1133">Transmembrane helix</keyword>
<dbReference type="InParanoid" id="Q89LB6"/>
<feature type="transmembrane region" description="Helical" evidence="1">
    <location>
        <begin position="136"/>
        <end position="153"/>
    </location>
</feature>
<protein>
    <submittedName>
        <fullName evidence="2">Blr4630 protein</fullName>
    </submittedName>
</protein>
<accession>Q89LB6</accession>
<keyword evidence="1" id="KW-0472">Membrane</keyword>
<evidence type="ECO:0000313" key="2">
    <source>
        <dbReference type="EMBL" id="BAC49895.1"/>
    </source>
</evidence>
<feature type="transmembrane region" description="Helical" evidence="1">
    <location>
        <begin position="112"/>
        <end position="130"/>
    </location>
</feature>
<gene>
    <name evidence="2" type="ordered locus">blr4630</name>
</gene>
<dbReference type="HOGENOM" id="CLU_1700839_0_0_5"/>
<dbReference type="EMBL" id="BA000040">
    <property type="protein sequence ID" value="BAC49895.1"/>
    <property type="molecule type" value="Genomic_DNA"/>
</dbReference>
<dbReference type="OrthoDB" id="8256440at2"/>
<evidence type="ECO:0000313" key="3">
    <source>
        <dbReference type="Proteomes" id="UP000002526"/>
    </source>
</evidence>
<sequence length="154" mass="17373">MTFCVIEYCLQYRIGRVALCFCAVHFDHWCLRWSLQPLSGARVMNSIQPAFSEGSASETARRIDSVAWAAFFIWVGIAMLMGVPWDWFLVGVGVLTLAAQFFHWSMDNKVDLFWIACGVAFLAGGVWMLLQFPWPLAPILIILLGIVLLSKALR</sequence>
<dbReference type="EnsemblBacteria" id="BAC49895">
    <property type="protein sequence ID" value="BAC49895"/>
    <property type="gene ID" value="BAC49895"/>
</dbReference>
<name>Q89LB6_BRADU</name>
<keyword evidence="1" id="KW-0812">Transmembrane</keyword>
<feature type="transmembrane region" description="Helical" evidence="1">
    <location>
        <begin position="87"/>
        <end position="105"/>
    </location>
</feature>
<organism evidence="2 3">
    <name type="scientific">Bradyrhizobium diazoefficiens (strain JCM 10833 / BCRC 13528 / IAM 13628 / NBRC 14792 / USDA 110)</name>
    <dbReference type="NCBI Taxonomy" id="224911"/>
    <lineage>
        <taxon>Bacteria</taxon>
        <taxon>Pseudomonadati</taxon>
        <taxon>Pseudomonadota</taxon>
        <taxon>Alphaproteobacteria</taxon>
        <taxon>Hyphomicrobiales</taxon>
        <taxon>Nitrobacteraceae</taxon>
        <taxon>Bradyrhizobium</taxon>
    </lineage>
</organism>
<dbReference type="Proteomes" id="UP000002526">
    <property type="component" value="Chromosome"/>
</dbReference>
<keyword evidence="3" id="KW-1185">Reference proteome</keyword>
<proteinExistence type="predicted"/>
<evidence type="ECO:0000256" key="1">
    <source>
        <dbReference type="SAM" id="Phobius"/>
    </source>
</evidence>
<dbReference type="KEGG" id="bja:blr4630"/>
<dbReference type="AlphaFoldDB" id="Q89LB6"/>
<reference evidence="3" key="1">
    <citation type="journal article" date="2002" name="DNA Res.">
        <title>Complete genomic sequence of nitrogen-fixing symbiotic bacterium Bradyrhizobium japonicum USDA110.</title>
        <authorList>
            <person name="Kaneko T."/>
            <person name="Nakamura Y."/>
            <person name="Sato S."/>
            <person name="Minamisawa K."/>
            <person name="Uchiumi T."/>
            <person name="Sasamoto S."/>
            <person name="Watanabe A."/>
            <person name="Idesawa K."/>
            <person name="Iriguchi M."/>
            <person name="Kawashima K."/>
            <person name="Kohara M."/>
            <person name="Matsumoto M."/>
            <person name="Shimpo S."/>
            <person name="Tsuruoka H."/>
            <person name="Wada T."/>
            <person name="Yamada M."/>
            <person name="Tabata S."/>
        </authorList>
    </citation>
    <scope>NUCLEOTIDE SEQUENCE [LARGE SCALE GENOMIC DNA]</scope>
    <source>
        <strain evidence="3">JCM 10833 / BCRC 13528 / IAM 13628 / NBRC 14792 / USDA 110</strain>
    </source>
</reference>
<feature type="transmembrane region" description="Helical" evidence="1">
    <location>
        <begin position="65"/>
        <end position="81"/>
    </location>
</feature>